<dbReference type="STRING" id="1077348.A0A2G8SMD7"/>
<evidence type="ECO:0000256" key="1">
    <source>
        <dbReference type="RuleBase" id="RU003682"/>
    </source>
</evidence>
<protein>
    <recommendedName>
        <fullName evidence="2">Fe2OG dioxygenase domain-containing protein</fullName>
    </recommendedName>
</protein>
<gene>
    <name evidence="3" type="ORF">GSI_02708</name>
</gene>
<comment type="caution">
    <text evidence="3">The sequence shown here is derived from an EMBL/GenBank/DDBJ whole genome shotgun (WGS) entry which is preliminary data.</text>
</comment>
<reference evidence="3 4" key="1">
    <citation type="journal article" date="2015" name="Sci. Rep.">
        <title>Chromosome-level genome map provides insights into diverse defense mechanisms in the medicinal fungus Ganoderma sinense.</title>
        <authorList>
            <person name="Zhu Y."/>
            <person name="Xu J."/>
            <person name="Sun C."/>
            <person name="Zhou S."/>
            <person name="Xu H."/>
            <person name="Nelson D.R."/>
            <person name="Qian J."/>
            <person name="Song J."/>
            <person name="Luo H."/>
            <person name="Xiang L."/>
            <person name="Li Y."/>
            <person name="Xu Z."/>
            <person name="Ji A."/>
            <person name="Wang L."/>
            <person name="Lu S."/>
            <person name="Hayward A."/>
            <person name="Sun W."/>
            <person name="Li X."/>
            <person name="Schwartz D.C."/>
            <person name="Wang Y."/>
            <person name="Chen S."/>
        </authorList>
    </citation>
    <scope>NUCLEOTIDE SEQUENCE [LARGE SCALE GENOMIC DNA]</scope>
    <source>
        <strain evidence="3 4">ZZ0214-1</strain>
    </source>
</reference>
<dbReference type="PANTHER" id="PTHR33099">
    <property type="entry name" value="FE2OG DIOXYGENASE DOMAIN-CONTAINING PROTEIN"/>
    <property type="match status" value="1"/>
</dbReference>
<keyword evidence="1" id="KW-0479">Metal-binding</keyword>
<sequence>MANVEQLEDVNHQETFRQPKQLQHLRSSIVAKPPYCQGTLALPQKDFTLFYGTEGDAQRINLSRASAAQLQHLADTCAPASFGVGGEDIYDETYRKAGKLDCEDFAITFDASRSCLADVIRNELLVENPKKVKSEDLNIELYKLNVYGKDAFFKAHVDTPRSELMFGSLVIVFPTPHEGGALKLRASGHEEGENPEWTFDSSALLAQQEQPSIAYVAFFSDVEHEVMPVTSGHRVTITYNLFYVPAESEPPEELTSISTNEQSFKNALQAALEDQSFLPTGGNLMFGLKHQYPLATYYCEPYNPRDEAAREKKTQAMEARAKRALHALEPRLKASDRVIFKVLRECALDTSLKILHEASDGDNPEAVEGYVMADGVLPMPTTRYGIGMYASEYVAEQGGQLVEDAVVLMEKQAKWGQSVGYHLEDHGAPVYWVDHPRLRSGKGFKAKFATYGNESALGVVYWSVWIFVRIGPAGQREMAQVSEE</sequence>
<proteinExistence type="inferred from homology"/>
<dbReference type="GO" id="GO:0016491">
    <property type="term" value="F:oxidoreductase activity"/>
    <property type="evidence" value="ECO:0007669"/>
    <property type="project" value="UniProtKB-KW"/>
</dbReference>
<keyword evidence="1" id="KW-0560">Oxidoreductase</keyword>
<dbReference type="GO" id="GO:0046872">
    <property type="term" value="F:metal ion binding"/>
    <property type="evidence" value="ECO:0007669"/>
    <property type="project" value="UniProtKB-KW"/>
</dbReference>
<dbReference type="PROSITE" id="PS51471">
    <property type="entry name" value="FE2OG_OXY"/>
    <property type="match status" value="1"/>
</dbReference>
<evidence type="ECO:0000259" key="2">
    <source>
        <dbReference type="PROSITE" id="PS51471"/>
    </source>
</evidence>
<dbReference type="AlphaFoldDB" id="A0A2G8SMD7"/>
<dbReference type="EMBL" id="AYKW01000004">
    <property type="protein sequence ID" value="PIL34921.1"/>
    <property type="molecule type" value="Genomic_DNA"/>
</dbReference>
<dbReference type="InterPro" id="IPR044862">
    <property type="entry name" value="Pro_4_hyd_alph_FE2OG_OXY"/>
</dbReference>
<dbReference type="InterPro" id="IPR005123">
    <property type="entry name" value="Oxoglu/Fe-dep_dioxygenase_dom"/>
</dbReference>
<dbReference type="OrthoDB" id="27483at2759"/>
<evidence type="ECO:0000313" key="4">
    <source>
        <dbReference type="Proteomes" id="UP000230002"/>
    </source>
</evidence>
<comment type="similarity">
    <text evidence="1">Belongs to the iron/ascorbate-dependent oxidoreductase family.</text>
</comment>
<accession>A0A2G8SMD7</accession>
<dbReference type="Proteomes" id="UP000230002">
    <property type="component" value="Unassembled WGS sequence"/>
</dbReference>
<dbReference type="Pfam" id="PF13640">
    <property type="entry name" value="2OG-FeII_Oxy_3"/>
    <property type="match status" value="1"/>
</dbReference>
<feature type="domain" description="Fe2OG dioxygenase" evidence="2">
    <location>
        <begin position="138"/>
        <end position="245"/>
    </location>
</feature>
<organism evidence="3 4">
    <name type="scientific">Ganoderma sinense ZZ0214-1</name>
    <dbReference type="NCBI Taxonomy" id="1077348"/>
    <lineage>
        <taxon>Eukaryota</taxon>
        <taxon>Fungi</taxon>
        <taxon>Dikarya</taxon>
        <taxon>Basidiomycota</taxon>
        <taxon>Agaricomycotina</taxon>
        <taxon>Agaricomycetes</taxon>
        <taxon>Polyporales</taxon>
        <taxon>Polyporaceae</taxon>
        <taxon>Ganoderma</taxon>
    </lineage>
</organism>
<keyword evidence="1" id="KW-0408">Iron</keyword>
<keyword evidence="4" id="KW-1185">Reference proteome</keyword>
<dbReference type="PANTHER" id="PTHR33099:SF7">
    <property type="entry name" value="MYND-TYPE DOMAIN-CONTAINING PROTEIN"/>
    <property type="match status" value="1"/>
</dbReference>
<name>A0A2G8SMD7_9APHY</name>
<dbReference type="Gene3D" id="2.60.120.620">
    <property type="entry name" value="q2cbj1_9rhob like domain"/>
    <property type="match status" value="1"/>
</dbReference>
<evidence type="ECO:0000313" key="3">
    <source>
        <dbReference type="EMBL" id="PIL34921.1"/>
    </source>
</evidence>